<evidence type="ECO:0000256" key="1">
    <source>
        <dbReference type="SAM" id="MobiDB-lite"/>
    </source>
</evidence>
<reference evidence="2 3" key="1">
    <citation type="submission" date="2017-12" db="EMBL/GenBank/DDBJ databases">
        <title>Sequencing the genomes of 1000 Actinobacteria strains.</title>
        <authorList>
            <person name="Klenk H.-P."/>
        </authorList>
    </citation>
    <scope>NUCLEOTIDE SEQUENCE [LARGE SCALE GENOMIC DNA]</scope>
    <source>
        <strain evidence="2 3">DSM 44489</strain>
    </source>
</reference>
<evidence type="ECO:0008006" key="4">
    <source>
        <dbReference type="Google" id="ProtNLM"/>
    </source>
</evidence>
<dbReference type="EMBL" id="PJMW01000002">
    <property type="protein sequence ID" value="PKV80899.1"/>
    <property type="molecule type" value="Genomic_DNA"/>
</dbReference>
<keyword evidence="3" id="KW-1185">Reference proteome</keyword>
<sequence>MPAAVPSTLTALPRWTRRLGKRPVQLSGKPASSTDPSTWTTHERVARSDHGVMLGEGLACWDLDGVIDEDGALHPDAAAVLRSVGTRALWVERSMSGRGLHVFVRGEEGPARVGQRVSYYSWGRFIAVTGDRYAA</sequence>
<evidence type="ECO:0000313" key="2">
    <source>
        <dbReference type="EMBL" id="PKV80899.1"/>
    </source>
</evidence>
<dbReference type="Proteomes" id="UP000233766">
    <property type="component" value="Unassembled WGS sequence"/>
</dbReference>
<feature type="compositionally biased region" description="Polar residues" evidence="1">
    <location>
        <begin position="30"/>
        <end position="40"/>
    </location>
</feature>
<feature type="region of interest" description="Disordered" evidence="1">
    <location>
        <begin position="20"/>
        <end position="41"/>
    </location>
</feature>
<accession>A0A2N3VGZ3</accession>
<dbReference type="AlphaFoldDB" id="A0A2N3VGZ3"/>
<comment type="caution">
    <text evidence="2">The sequence shown here is derived from an EMBL/GenBank/DDBJ whole genome shotgun (WGS) entry which is preliminary data.</text>
</comment>
<gene>
    <name evidence="2" type="ORF">ATK86_5336</name>
</gene>
<name>A0A2N3VGZ3_9NOCA</name>
<proteinExistence type="predicted"/>
<evidence type="ECO:0000313" key="3">
    <source>
        <dbReference type="Proteomes" id="UP000233766"/>
    </source>
</evidence>
<protein>
    <recommendedName>
        <fullName evidence="4">Bifunctional DNA primase/polymerase-like protein</fullName>
    </recommendedName>
</protein>
<organism evidence="2 3">
    <name type="scientific">Nocardia fluminea</name>
    <dbReference type="NCBI Taxonomy" id="134984"/>
    <lineage>
        <taxon>Bacteria</taxon>
        <taxon>Bacillati</taxon>
        <taxon>Actinomycetota</taxon>
        <taxon>Actinomycetes</taxon>
        <taxon>Mycobacteriales</taxon>
        <taxon>Nocardiaceae</taxon>
        <taxon>Nocardia</taxon>
    </lineage>
</organism>